<comment type="caution">
    <text evidence="2">The sequence shown here is derived from an EMBL/GenBank/DDBJ whole genome shotgun (WGS) entry which is preliminary data.</text>
</comment>
<dbReference type="Proteomes" id="UP000320475">
    <property type="component" value="Unassembled WGS sequence"/>
</dbReference>
<proteinExistence type="predicted"/>
<gene>
    <name evidence="2" type="ORF">SeLEV6574_g01451</name>
</gene>
<evidence type="ECO:0000313" key="2">
    <source>
        <dbReference type="EMBL" id="TPX49456.1"/>
    </source>
</evidence>
<sequence length="361" mass="35611">MDTANKCAAAAPADQAACLCTDLPAVSPDCNACLLTTNNIAAIQLEASIIIVDTQCQATGIVSANAQGAIMKVAMNCQNAMGVAATAAAPAPAPAPAATQNAANKITIPGDTTGCLQLPFKTGNKLAGMLGAPVIAPPPNDPPAPAIAVPAQDPNANNTVATLPADPAPTQDPNAASATQDTAGLATQDPALATQDPALATQDPALATQDPNAVALTQALSAATQDPNANKAANPAAAAMCLGLPFQVPGMKLVVLPPANPCGGSGANDVPGATCLPTAALAAQADNVVATATVFSMNPMPTIRSAFLPAGYQIPPYCIPATNKTSAPGTSAMDSVVYGRGSDVSWIMYSLVMAMVVGAGV</sequence>
<evidence type="ECO:0000256" key="1">
    <source>
        <dbReference type="SAM" id="MobiDB-lite"/>
    </source>
</evidence>
<name>A0A507DD66_9FUNG</name>
<accession>A0A507DD66</accession>
<evidence type="ECO:0000313" key="3">
    <source>
        <dbReference type="Proteomes" id="UP000320475"/>
    </source>
</evidence>
<protein>
    <submittedName>
        <fullName evidence="2">Uncharacterized protein</fullName>
    </submittedName>
</protein>
<dbReference type="AlphaFoldDB" id="A0A507DD66"/>
<organism evidence="2 3">
    <name type="scientific">Synchytrium endobioticum</name>
    <dbReference type="NCBI Taxonomy" id="286115"/>
    <lineage>
        <taxon>Eukaryota</taxon>
        <taxon>Fungi</taxon>
        <taxon>Fungi incertae sedis</taxon>
        <taxon>Chytridiomycota</taxon>
        <taxon>Chytridiomycota incertae sedis</taxon>
        <taxon>Chytridiomycetes</taxon>
        <taxon>Synchytriales</taxon>
        <taxon>Synchytriaceae</taxon>
        <taxon>Synchytrium</taxon>
    </lineage>
</organism>
<dbReference type="VEuPathDB" id="FungiDB:SeMB42_g01567"/>
<feature type="region of interest" description="Disordered" evidence="1">
    <location>
        <begin position="137"/>
        <end position="182"/>
    </location>
</feature>
<feature type="compositionally biased region" description="Polar residues" evidence="1">
    <location>
        <begin position="171"/>
        <end position="182"/>
    </location>
</feature>
<reference evidence="2 3" key="1">
    <citation type="journal article" date="2019" name="Sci. Rep.">
        <title>Comparative genomics of chytrid fungi reveal insights into the obligate biotrophic and pathogenic lifestyle of Synchytrium endobioticum.</title>
        <authorList>
            <person name="van de Vossenberg B.T.L.H."/>
            <person name="Warris S."/>
            <person name="Nguyen H.D.T."/>
            <person name="van Gent-Pelzer M.P.E."/>
            <person name="Joly D.L."/>
            <person name="van de Geest H.C."/>
            <person name="Bonants P.J.M."/>
            <person name="Smith D.S."/>
            <person name="Levesque C.A."/>
            <person name="van der Lee T.A.J."/>
        </authorList>
    </citation>
    <scope>NUCLEOTIDE SEQUENCE [LARGE SCALE GENOMIC DNA]</scope>
    <source>
        <strain evidence="2 3">LEV6574</strain>
    </source>
</reference>
<dbReference type="EMBL" id="QEAM01000033">
    <property type="protein sequence ID" value="TPX49456.1"/>
    <property type="molecule type" value="Genomic_DNA"/>
</dbReference>